<evidence type="ECO:0000259" key="1">
    <source>
        <dbReference type="Pfam" id="PF12684"/>
    </source>
</evidence>
<organism evidence="2 3">
    <name type="scientific">Streptomyces wuyuanensis</name>
    <dbReference type="NCBI Taxonomy" id="1196353"/>
    <lineage>
        <taxon>Bacteria</taxon>
        <taxon>Bacillati</taxon>
        <taxon>Actinomycetota</taxon>
        <taxon>Actinomycetes</taxon>
        <taxon>Kitasatosporales</taxon>
        <taxon>Streptomycetaceae</taxon>
        <taxon>Streptomyces</taxon>
    </lineage>
</organism>
<keyword evidence="3" id="KW-1185">Reference proteome</keyword>
<evidence type="ECO:0000313" key="2">
    <source>
        <dbReference type="EMBL" id="SDN18765.1"/>
    </source>
</evidence>
<protein>
    <recommendedName>
        <fullName evidence="1">Putative exodeoxyribonuclease 8 PDDEXK-like domain-containing protein</fullName>
    </recommendedName>
</protein>
<dbReference type="GeneID" id="40832654"/>
<gene>
    <name evidence="2" type="ORF">SAMN05444921_12173</name>
</gene>
<dbReference type="Pfam" id="PF12684">
    <property type="entry name" value="DUF3799"/>
    <property type="match status" value="1"/>
</dbReference>
<dbReference type="Proteomes" id="UP000199063">
    <property type="component" value="Unassembled WGS sequence"/>
</dbReference>
<reference evidence="3" key="1">
    <citation type="submission" date="2016-10" db="EMBL/GenBank/DDBJ databases">
        <authorList>
            <person name="Varghese N."/>
            <person name="Submissions S."/>
        </authorList>
    </citation>
    <scope>NUCLEOTIDE SEQUENCE [LARGE SCALE GENOMIC DNA]</scope>
    <source>
        <strain evidence="3">CGMCC 4.7042</strain>
    </source>
</reference>
<dbReference type="RefSeq" id="WP_167746099.1">
    <property type="nucleotide sequence ID" value="NZ_FNHI01000021.1"/>
</dbReference>
<name>A0A1G9ZC76_9ACTN</name>
<feature type="domain" description="Putative exodeoxyribonuclease 8 PDDEXK-like" evidence="1">
    <location>
        <begin position="28"/>
        <end position="261"/>
    </location>
</feature>
<dbReference type="Gene3D" id="3.90.320.10">
    <property type="match status" value="1"/>
</dbReference>
<proteinExistence type="predicted"/>
<accession>A0A1G9ZC76</accession>
<dbReference type="AlphaFoldDB" id="A0A1G9ZC76"/>
<dbReference type="InterPro" id="IPR024432">
    <property type="entry name" value="Put_RecE_PDDEXK-like_dom"/>
</dbReference>
<sequence length="285" mass="32005">MTATVDTEPAFVDGLPADDYHADRTSISSSGLRALLPPGCPAQYLYDRNNPKPPKREFDLGNATHTEILGDGHEIEVIDAPNWLKADAREKRDAAYDQRRVPLLHHEYEQVQAMAAAIRQHPQAGPLFAGKGIAERSLYWTDPATGVRCRARPDWLKEYPGLTLAVDLKTIKSSDPETVSRAIRDHSYHQQDPLYIDGITAVLKPADVRFVFVFVSKQPPHLITVGELVQQDRDTGRARNERALRIYADCQATGNWPDWTGTTTEIPPIAMPSWDSIRQAEEYLR</sequence>
<evidence type="ECO:0000313" key="3">
    <source>
        <dbReference type="Proteomes" id="UP000199063"/>
    </source>
</evidence>
<dbReference type="EMBL" id="FNHI01000021">
    <property type="protein sequence ID" value="SDN18765.1"/>
    <property type="molecule type" value="Genomic_DNA"/>
</dbReference>
<dbReference type="STRING" id="1196353.SAMN05444921_12173"/>
<dbReference type="InterPro" id="IPR011604">
    <property type="entry name" value="PDDEXK-like_dom_sf"/>
</dbReference>